<dbReference type="Proteomes" id="UP000887563">
    <property type="component" value="Unplaced"/>
</dbReference>
<evidence type="ECO:0000256" key="1">
    <source>
        <dbReference type="SAM" id="MobiDB-lite"/>
    </source>
</evidence>
<dbReference type="GO" id="GO:0003725">
    <property type="term" value="F:double-stranded RNA binding"/>
    <property type="evidence" value="ECO:0007669"/>
    <property type="project" value="TreeGrafter"/>
</dbReference>
<proteinExistence type="predicted"/>
<reference evidence="4" key="1">
    <citation type="submission" date="2022-11" db="UniProtKB">
        <authorList>
            <consortium name="WormBaseParasite"/>
        </authorList>
    </citation>
    <scope>IDENTIFICATION</scope>
</reference>
<name>A0A914NUF9_MELIC</name>
<dbReference type="AlphaFoldDB" id="A0A914NUF9"/>
<keyword evidence="3" id="KW-1185">Reference proteome</keyword>
<accession>A0A914NUF9</accession>
<dbReference type="GO" id="GO:0003727">
    <property type="term" value="F:single-stranded RNA binding"/>
    <property type="evidence" value="ECO:0007669"/>
    <property type="project" value="TreeGrafter"/>
</dbReference>
<dbReference type="PANTHER" id="PTHR45762">
    <property type="entry name" value="ZINC FINGER RNA-BINDING PROTEIN"/>
    <property type="match status" value="1"/>
</dbReference>
<dbReference type="PROSITE" id="PS51703">
    <property type="entry name" value="DZF"/>
    <property type="match status" value="1"/>
</dbReference>
<evidence type="ECO:0000259" key="2">
    <source>
        <dbReference type="PROSITE" id="PS51703"/>
    </source>
</evidence>
<dbReference type="InterPro" id="IPR006561">
    <property type="entry name" value="DZF_dom"/>
</dbReference>
<sequence length="243" mass="26235">MYICVSFTCSVIRQWSPGDLNYYSYNIPQNALPQDACLQALAEMRRTKFYQVIILIVEKVFSSNTSEQQPGPSGALKALFKAISEEIILSPGSQLLDPCEKLPTDVLVSITPLERQQLFASARYSLRQINGNKMAKLLALEGPGVPSEVVFPAKKRAKKMGMNNDQPPDLSANDRGMAAERGRGGMGMSTPGIGRGMPPGNGRGLPPGHGRGMPASGRGRVASGGNAEAIGTRSMRVYDQFFN</sequence>
<organism evidence="3 4">
    <name type="scientific">Meloidogyne incognita</name>
    <name type="common">Southern root-knot nematode worm</name>
    <name type="synonym">Oxyuris incognita</name>
    <dbReference type="NCBI Taxonomy" id="6306"/>
    <lineage>
        <taxon>Eukaryota</taxon>
        <taxon>Metazoa</taxon>
        <taxon>Ecdysozoa</taxon>
        <taxon>Nematoda</taxon>
        <taxon>Chromadorea</taxon>
        <taxon>Rhabditida</taxon>
        <taxon>Tylenchina</taxon>
        <taxon>Tylenchomorpha</taxon>
        <taxon>Tylenchoidea</taxon>
        <taxon>Meloidogynidae</taxon>
        <taxon>Meloidogyninae</taxon>
        <taxon>Meloidogyne</taxon>
        <taxon>Meloidogyne incognita group</taxon>
    </lineage>
</organism>
<dbReference type="GO" id="GO:0071011">
    <property type="term" value="C:precatalytic spliceosome"/>
    <property type="evidence" value="ECO:0007669"/>
    <property type="project" value="TreeGrafter"/>
</dbReference>
<feature type="compositionally biased region" description="Gly residues" evidence="1">
    <location>
        <begin position="193"/>
        <end position="211"/>
    </location>
</feature>
<dbReference type="Gene3D" id="1.10.1410.40">
    <property type="match status" value="1"/>
</dbReference>
<evidence type="ECO:0000313" key="3">
    <source>
        <dbReference type="Proteomes" id="UP000887563"/>
    </source>
</evidence>
<feature type="region of interest" description="Disordered" evidence="1">
    <location>
        <begin position="183"/>
        <end position="228"/>
    </location>
</feature>
<evidence type="ECO:0000313" key="4">
    <source>
        <dbReference type="WBParaSite" id="Minc3s10022g43720"/>
    </source>
</evidence>
<dbReference type="WBParaSite" id="Minc3s10022g43720">
    <property type="protein sequence ID" value="Minc3s10022g43720"/>
    <property type="gene ID" value="Minc3s10022g43720"/>
</dbReference>
<protein>
    <submittedName>
        <fullName evidence="4">DZF domain-containing protein</fullName>
    </submittedName>
</protein>
<dbReference type="PANTHER" id="PTHR45762:SF3">
    <property type="entry name" value="ZINC-FINGER PROTEIN AT 72D, ISOFORM B"/>
    <property type="match status" value="1"/>
</dbReference>
<feature type="domain" description="DZF" evidence="2">
    <location>
        <begin position="1"/>
        <end position="183"/>
    </location>
</feature>